<keyword evidence="4" id="KW-0862">Zinc</keyword>
<dbReference type="InterPro" id="IPR013083">
    <property type="entry name" value="Znf_RING/FYVE/PHD"/>
</dbReference>
<accession>A0A0A9Y432</accession>
<evidence type="ECO:0000256" key="6">
    <source>
        <dbReference type="PROSITE-ProRule" id="PRU00175"/>
    </source>
</evidence>
<dbReference type="PROSITE" id="PS00518">
    <property type="entry name" value="ZF_RING_1"/>
    <property type="match status" value="1"/>
</dbReference>
<evidence type="ECO:0000256" key="1">
    <source>
        <dbReference type="ARBA" id="ARBA00004123"/>
    </source>
</evidence>
<evidence type="ECO:0000256" key="5">
    <source>
        <dbReference type="ARBA" id="ARBA00023242"/>
    </source>
</evidence>
<dbReference type="SUPFAM" id="SSF57850">
    <property type="entry name" value="RING/U-box"/>
    <property type="match status" value="1"/>
</dbReference>
<feature type="non-terminal residue" evidence="8">
    <location>
        <position position="165"/>
    </location>
</feature>
<evidence type="ECO:0000313" key="8">
    <source>
        <dbReference type="EMBL" id="JAG26391.1"/>
    </source>
</evidence>
<evidence type="ECO:0000256" key="2">
    <source>
        <dbReference type="ARBA" id="ARBA00022723"/>
    </source>
</evidence>
<dbReference type="SMART" id="SM00184">
    <property type="entry name" value="RING"/>
    <property type="match status" value="1"/>
</dbReference>
<reference evidence="8" key="2">
    <citation type="submission" date="2014-07" db="EMBL/GenBank/DDBJ databases">
        <authorList>
            <person name="Hull J."/>
        </authorList>
    </citation>
    <scope>NUCLEOTIDE SEQUENCE</scope>
</reference>
<evidence type="ECO:0000256" key="4">
    <source>
        <dbReference type="ARBA" id="ARBA00022833"/>
    </source>
</evidence>
<evidence type="ECO:0000313" key="9">
    <source>
        <dbReference type="EMBL" id="JAG51615.1"/>
    </source>
</evidence>
<dbReference type="EMBL" id="GBHO01017213">
    <property type="protein sequence ID" value="JAG26391.1"/>
    <property type="molecule type" value="Transcribed_RNA"/>
</dbReference>
<comment type="subcellular location">
    <subcellularLocation>
        <location evidence="1">Nucleus</location>
    </subcellularLocation>
</comment>
<evidence type="ECO:0000259" key="7">
    <source>
        <dbReference type="PROSITE" id="PS50089"/>
    </source>
</evidence>
<organism evidence="8">
    <name type="scientific">Lygus hesperus</name>
    <name type="common">Western plant bug</name>
    <dbReference type="NCBI Taxonomy" id="30085"/>
    <lineage>
        <taxon>Eukaryota</taxon>
        <taxon>Metazoa</taxon>
        <taxon>Ecdysozoa</taxon>
        <taxon>Arthropoda</taxon>
        <taxon>Hexapoda</taxon>
        <taxon>Insecta</taxon>
        <taxon>Pterygota</taxon>
        <taxon>Neoptera</taxon>
        <taxon>Paraneoptera</taxon>
        <taxon>Hemiptera</taxon>
        <taxon>Heteroptera</taxon>
        <taxon>Panheteroptera</taxon>
        <taxon>Cimicomorpha</taxon>
        <taxon>Miridae</taxon>
        <taxon>Mirini</taxon>
        <taxon>Lygus</taxon>
    </lineage>
</organism>
<dbReference type="AlphaFoldDB" id="A0A0A9Y432"/>
<dbReference type="Gene3D" id="3.30.40.10">
    <property type="entry name" value="Zinc/RING finger domain, C3HC4 (zinc finger)"/>
    <property type="match status" value="1"/>
</dbReference>
<proteinExistence type="predicted"/>
<feature type="domain" description="RING-type" evidence="7">
    <location>
        <begin position="14"/>
        <end position="53"/>
    </location>
</feature>
<dbReference type="InterPro" id="IPR017907">
    <property type="entry name" value="Znf_RING_CS"/>
</dbReference>
<dbReference type="Pfam" id="PF13923">
    <property type="entry name" value="zf-C3HC4_2"/>
    <property type="match status" value="1"/>
</dbReference>
<dbReference type="EMBL" id="GBRD01014211">
    <property type="protein sequence ID" value="JAG51615.1"/>
    <property type="molecule type" value="Transcribed_RNA"/>
</dbReference>
<keyword evidence="2" id="KW-0479">Metal-binding</keyword>
<keyword evidence="5" id="KW-0539">Nucleus</keyword>
<name>A0A0A9Y432_LYGHE</name>
<keyword evidence="3 6" id="KW-0863">Zinc-finger</keyword>
<dbReference type="GO" id="GO:0008270">
    <property type="term" value="F:zinc ion binding"/>
    <property type="evidence" value="ECO:0007669"/>
    <property type="project" value="UniProtKB-KW"/>
</dbReference>
<dbReference type="FunFam" id="3.30.40.10:FF:000033">
    <property type="entry name" value="Polycomb group RING finger protein 3"/>
    <property type="match status" value="1"/>
</dbReference>
<reference evidence="8" key="1">
    <citation type="journal article" date="2014" name="PLoS ONE">
        <title>Transcriptome-Based Identification of ABC Transporters in the Western Tarnished Plant Bug Lygus hesperus.</title>
        <authorList>
            <person name="Hull J.J."/>
            <person name="Chaney K."/>
            <person name="Geib S.M."/>
            <person name="Fabrick J.A."/>
            <person name="Brent C.S."/>
            <person name="Walsh D."/>
            <person name="Lavine L.C."/>
        </authorList>
    </citation>
    <scope>NUCLEOTIDE SEQUENCE</scope>
</reference>
<protein>
    <submittedName>
        <fullName evidence="8">Polycomb group RING finger protein 3</fullName>
    </submittedName>
</protein>
<evidence type="ECO:0000256" key="3">
    <source>
        <dbReference type="ARBA" id="ARBA00022771"/>
    </source>
</evidence>
<dbReference type="PROSITE" id="PS50089">
    <property type="entry name" value="ZF_RING_2"/>
    <property type="match status" value="1"/>
</dbReference>
<dbReference type="GO" id="GO:0031519">
    <property type="term" value="C:PcG protein complex"/>
    <property type="evidence" value="ECO:0007669"/>
    <property type="project" value="UniProtKB-ARBA"/>
</dbReference>
<reference evidence="9" key="3">
    <citation type="submission" date="2014-09" db="EMBL/GenBank/DDBJ databases">
        <authorList>
            <person name="Magalhaes I.L.F."/>
            <person name="Oliveira U."/>
            <person name="Santos F.R."/>
            <person name="Vidigal T.H.D.A."/>
            <person name="Brescovit A.D."/>
            <person name="Santos A.J."/>
        </authorList>
    </citation>
    <scope>NUCLEOTIDE SEQUENCE</scope>
</reference>
<sequence>MNVKLADLNAFLTCCICGGYLINATTITECGHTFCRSCLVLHIRSSNKCPSCNGIIHPSQPLKFIRPDQTMQDIVYKLVPGLRENEEKREMEFNQKAGIPTRTNGSKTTDRTVNDYVKKTTTGGIQINDHQHICMESASEKVPSLDRKFMMVPRRATILHLKKFV</sequence>
<dbReference type="PANTHER" id="PTHR45893">
    <property type="entry name" value="POLYCOMB GROUP RING FINGER PROTEIN"/>
    <property type="match status" value="1"/>
</dbReference>
<gene>
    <name evidence="8" type="primary">pcgf3</name>
    <name evidence="8" type="ORF">CM83_98574</name>
</gene>
<dbReference type="InterPro" id="IPR001841">
    <property type="entry name" value="Znf_RING"/>
</dbReference>
<dbReference type="InterPro" id="IPR051507">
    <property type="entry name" value="PcG_RING_finger"/>
</dbReference>